<reference evidence="1" key="1">
    <citation type="submission" date="2019-11" db="EMBL/GenBank/DDBJ databases">
        <title>Nori genome reveals adaptations in red seaweeds to the harsh intertidal environment.</title>
        <authorList>
            <person name="Wang D."/>
            <person name="Mao Y."/>
        </authorList>
    </citation>
    <scope>NUCLEOTIDE SEQUENCE</scope>
    <source>
        <tissue evidence="1">Gametophyte</tissue>
    </source>
</reference>
<dbReference type="Proteomes" id="UP000798662">
    <property type="component" value="Chromosome 3"/>
</dbReference>
<dbReference type="EMBL" id="CM020620">
    <property type="protein sequence ID" value="KAK1870003.1"/>
    <property type="molecule type" value="Genomic_DNA"/>
</dbReference>
<keyword evidence="2" id="KW-1185">Reference proteome</keyword>
<protein>
    <submittedName>
        <fullName evidence="1">Uncharacterized protein</fullName>
    </submittedName>
</protein>
<organism evidence="1 2">
    <name type="scientific">Pyropia yezoensis</name>
    <name type="common">Susabi-nori</name>
    <name type="synonym">Porphyra yezoensis</name>
    <dbReference type="NCBI Taxonomy" id="2788"/>
    <lineage>
        <taxon>Eukaryota</taxon>
        <taxon>Rhodophyta</taxon>
        <taxon>Bangiophyceae</taxon>
        <taxon>Bangiales</taxon>
        <taxon>Bangiaceae</taxon>
        <taxon>Pyropia</taxon>
    </lineage>
</organism>
<proteinExistence type="predicted"/>
<evidence type="ECO:0000313" key="1">
    <source>
        <dbReference type="EMBL" id="KAK1870003.1"/>
    </source>
</evidence>
<gene>
    <name evidence="1" type="ORF">I4F81_012467</name>
</gene>
<comment type="caution">
    <text evidence="1">The sequence shown here is derived from an EMBL/GenBank/DDBJ whole genome shotgun (WGS) entry which is preliminary data.</text>
</comment>
<evidence type="ECO:0000313" key="2">
    <source>
        <dbReference type="Proteomes" id="UP000798662"/>
    </source>
</evidence>
<name>A0ACC3CJJ9_PYRYE</name>
<sequence length="158" mass="16269">MVVAKKVGKKWGGGEVGEGGWDGHLGGLATATGVAVPVAAAGSRPTVDGRTNVWARVTDPGRRGGDAWNLGGQGQGRCQSLPPHVHSYAPAARPPARPPPPARSVGRLFVTMGGRGVTAWLPAATCKPPATATVPAAVSSTPFLPPPPLFFFFFSFFF</sequence>
<accession>A0ACC3CJJ9</accession>